<keyword evidence="5 8" id="KW-0812">Transmembrane</keyword>
<sequence>MRERLERILAVAGKELIGIRRDPRLLRLVFVAPILQLVVFGYAVSTDVRDTPLFVVDHDRSAASRALVESMTAGGYFRVVGRSDRPRDLVEALDHGRATVGLVVPTGFAADLAGPHGARVQIVVDGTHSNVATVALGHAEQIVRAHGLTAADVAFRPPVDLRERAWYNPALLSRVFNVPAVIGSIMLLVSLLLTALAVVREREIGTLEQLMVSPITPGELIAGKTLPFAAIALFDLVLITTVALAWFGVPFTGNALVLLLAAALFLLSALGIGLLISTVSATQQEAFLASFLLFMPVMLLSGFMFPVSSMPALFRALTLLNPLRHYLEIVRAVFLKAAGLEALWPQFLALAVMGAGVMAVAAARFRKTVG</sequence>
<dbReference type="InterPro" id="IPR013525">
    <property type="entry name" value="ABC2_TM"/>
</dbReference>
<evidence type="ECO:0000256" key="1">
    <source>
        <dbReference type="ARBA" id="ARBA00004651"/>
    </source>
</evidence>
<evidence type="ECO:0000313" key="10">
    <source>
        <dbReference type="EMBL" id="HGZ44147.1"/>
    </source>
</evidence>
<feature type="transmembrane region" description="Helical" evidence="8">
    <location>
        <begin position="176"/>
        <end position="199"/>
    </location>
</feature>
<name>A0A832I398_UNCEI</name>
<proteinExistence type="inferred from homology"/>
<comment type="caution">
    <text evidence="10">The sequence shown here is derived from an EMBL/GenBank/DDBJ whole genome shotgun (WGS) entry which is preliminary data.</text>
</comment>
<evidence type="ECO:0000256" key="6">
    <source>
        <dbReference type="ARBA" id="ARBA00022989"/>
    </source>
</evidence>
<reference evidence="10" key="1">
    <citation type="journal article" date="2020" name="mSystems">
        <title>Genome- and Community-Level Interaction Insights into Carbon Utilization and Element Cycling Functions of Hydrothermarchaeota in Hydrothermal Sediment.</title>
        <authorList>
            <person name="Zhou Z."/>
            <person name="Liu Y."/>
            <person name="Xu W."/>
            <person name="Pan J."/>
            <person name="Luo Z.H."/>
            <person name="Li M."/>
        </authorList>
    </citation>
    <scope>NUCLEOTIDE SEQUENCE [LARGE SCALE GENOMIC DNA]</scope>
    <source>
        <strain evidence="10">SpSt-381</strain>
    </source>
</reference>
<feature type="transmembrane region" description="Helical" evidence="8">
    <location>
        <begin position="343"/>
        <end position="365"/>
    </location>
</feature>
<organism evidence="10">
    <name type="scientific">Eiseniibacteriota bacterium</name>
    <dbReference type="NCBI Taxonomy" id="2212470"/>
    <lineage>
        <taxon>Bacteria</taxon>
        <taxon>Candidatus Eiseniibacteriota</taxon>
    </lineage>
</organism>
<gene>
    <name evidence="10" type="ORF">ENR23_12165</name>
</gene>
<feature type="transmembrane region" description="Helical" evidence="8">
    <location>
        <begin position="228"/>
        <end position="249"/>
    </location>
</feature>
<protein>
    <recommendedName>
        <fullName evidence="8">Transport permease protein</fullName>
    </recommendedName>
</protein>
<feature type="domain" description="ABC transmembrane type-2" evidence="9">
    <location>
        <begin position="120"/>
        <end position="368"/>
    </location>
</feature>
<dbReference type="PROSITE" id="PS51012">
    <property type="entry name" value="ABC_TM2"/>
    <property type="match status" value="1"/>
</dbReference>
<dbReference type="InterPro" id="IPR047817">
    <property type="entry name" value="ABC2_TM_bact-type"/>
</dbReference>
<dbReference type="InterPro" id="IPR000412">
    <property type="entry name" value="ABC_2_transport"/>
</dbReference>
<dbReference type="AlphaFoldDB" id="A0A832I398"/>
<evidence type="ECO:0000256" key="7">
    <source>
        <dbReference type="ARBA" id="ARBA00023136"/>
    </source>
</evidence>
<evidence type="ECO:0000256" key="4">
    <source>
        <dbReference type="ARBA" id="ARBA00022475"/>
    </source>
</evidence>
<feature type="transmembrane region" description="Helical" evidence="8">
    <location>
        <begin position="25"/>
        <end position="44"/>
    </location>
</feature>
<keyword evidence="7 8" id="KW-0472">Membrane</keyword>
<comment type="subcellular location">
    <subcellularLocation>
        <location evidence="1 8">Cell membrane</location>
        <topology evidence="1 8">Multi-pass membrane protein</topology>
    </subcellularLocation>
</comment>
<dbReference type="PRINTS" id="PR00164">
    <property type="entry name" value="ABC2TRNSPORT"/>
</dbReference>
<comment type="similarity">
    <text evidence="2 8">Belongs to the ABC-2 integral membrane protein family.</text>
</comment>
<keyword evidence="6 8" id="KW-1133">Transmembrane helix</keyword>
<feature type="transmembrane region" description="Helical" evidence="8">
    <location>
        <begin position="255"/>
        <end position="279"/>
    </location>
</feature>
<dbReference type="InterPro" id="IPR051449">
    <property type="entry name" value="ABC-2_transporter_component"/>
</dbReference>
<dbReference type="GO" id="GO:0140359">
    <property type="term" value="F:ABC-type transporter activity"/>
    <property type="evidence" value="ECO:0007669"/>
    <property type="project" value="InterPro"/>
</dbReference>
<evidence type="ECO:0000256" key="3">
    <source>
        <dbReference type="ARBA" id="ARBA00022448"/>
    </source>
</evidence>
<dbReference type="Pfam" id="PF12698">
    <property type="entry name" value="ABC2_membrane_3"/>
    <property type="match status" value="1"/>
</dbReference>
<dbReference type="GO" id="GO:0043190">
    <property type="term" value="C:ATP-binding cassette (ABC) transporter complex"/>
    <property type="evidence" value="ECO:0007669"/>
    <property type="project" value="InterPro"/>
</dbReference>
<dbReference type="Gene3D" id="3.40.1710.10">
    <property type="entry name" value="abc type-2 transporter like domain"/>
    <property type="match status" value="1"/>
</dbReference>
<evidence type="ECO:0000259" key="9">
    <source>
        <dbReference type="PROSITE" id="PS51012"/>
    </source>
</evidence>
<feature type="transmembrane region" description="Helical" evidence="8">
    <location>
        <begin position="286"/>
        <end position="305"/>
    </location>
</feature>
<dbReference type="EMBL" id="DSQF01000025">
    <property type="protein sequence ID" value="HGZ44147.1"/>
    <property type="molecule type" value="Genomic_DNA"/>
</dbReference>
<evidence type="ECO:0000256" key="8">
    <source>
        <dbReference type="RuleBase" id="RU361157"/>
    </source>
</evidence>
<dbReference type="PANTHER" id="PTHR30294:SF29">
    <property type="entry name" value="MULTIDRUG ABC TRANSPORTER PERMEASE YBHS-RELATED"/>
    <property type="match status" value="1"/>
</dbReference>
<dbReference type="PANTHER" id="PTHR30294">
    <property type="entry name" value="MEMBRANE COMPONENT OF ABC TRANSPORTER YHHJ-RELATED"/>
    <property type="match status" value="1"/>
</dbReference>
<evidence type="ECO:0000256" key="5">
    <source>
        <dbReference type="ARBA" id="ARBA00022692"/>
    </source>
</evidence>
<evidence type="ECO:0000256" key="2">
    <source>
        <dbReference type="ARBA" id="ARBA00007783"/>
    </source>
</evidence>
<keyword evidence="3 8" id="KW-0813">Transport</keyword>
<keyword evidence="4 8" id="KW-1003">Cell membrane</keyword>
<accession>A0A832I398</accession>